<evidence type="ECO:0000256" key="2">
    <source>
        <dbReference type="ARBA" id="ARBA00022475"/>
    </source>
</evidence>
<dbReference type="PANTHER" id="PTHR43875:SF15">
    <property type="entry name" value="TREHALOSE IMPORT ATP-BINDING PROTEIN SUGC"/>
    <property type="match status" value="1"/>
</dbReference>
<dbReference type="GO" id="GO:0016887">
    <property type="term" value="F:ATP hydrolysis activity"/>
    <property type="evidence" value="ECO:0007669"/>
    <property type="project" value="InterPro"/>
</dbReference>
<dbReference type="GO" id="GO:0140359">
    <property type="term" value="F:ABC-type transporter activity"/>
    <property type="evidence" value="ECO:0007669"/>
    <property type="project" value="UniProtKB-ARBA"/>
</dbReference>
<organism evidence="9 10">
    <name type="scientific">Naumannella cuiyingiana</name>
    <dbReference type="NCBI Taxonomy" id="1347891"/>
    <lineage>
        <taxon>Bacteria</taxon>
        <taxon>Bacillati</taxon>
        <taxon>Actinomycetota</taxon>
        <taxon>Actinomycetes</taxon>
        <taxon>Propionibacteriales</taxon>
        <taxon>Propionibacteriaceae</taxon>
        <taxon>Naumannella</taxon>
    </lineage>
</organism>
<keyword evidence="4" id="KW-0067">ATP-binding</keyword>
<keyword evidence="10" id="KW-1185">Reference proteome</keyword>
<comment type="caution">
    <text evidence="9">The sequence shown here is derived from an EMBL/GenBank/DDBJ whole genome shotgun (WGS) entry which is preliminary data.</text>
</comment>
<dbReference type="Proteomes" id="UP000527616">
    <property type="component" value="Unassembled WGS sequence"/>
</dbReference>
<keyword evidence="5" id="KW-1278">Translocase</keyword>
<dbReference type="InterPro" id="IPR008995">
    <property type="entry name" value="Mo/tungstate-bd_C_term_dom"/>
</dbReference>
<evidence type="ECO:0000256" key="7">
    <source>
        <dbReference type="SAM" id="MobiDB-lite"/>
    </source>
</evidence>
<dbReference type="Pfam" id="PF08402">
    <property type="entry name" value="TOBE_2"/>
    <property type="match status" value="1"/>
</dbReference>
<keyword evidence="1" id="KW-0813">Transport</keyword>
<keyword evidence="3" id="KW-0547">Nucleotide-binding</keyword>
<dbReference type="GO" id="GO:0005524">
    <property type="term" value="F:ATP binding"/>
    <property type="evidence" value="ECO:0007669"/>
    <property type="project" value="UniProtKB-KW"/>
</dbReference>
<dbReference type="InterPro" id="IPR027417">
    <property type="entry name" value="P-loop_NTPase"/>
</dbReference>
<dbReference type="EMBL" id="JACBZS010000001">
    <property type="protein sequence ID" value="NYI71381.1"/>
    <property type="molecule type" value="Genomic_DNA"/>
</dbReference>
<keyword evidence="6" id="KW-0472">Membrane</keyword>
<keyword evidence="9" id="KW-0762">Sugar transport</keyword>
<evidence type="ECO:0000256" key="1">
    <source>
        <dbReference type="ARBA" id="ARBA00022448"/>
    </source>
</evidence>
<feature type="domain" description="ABC transporter" evidence="8">
    <location>
        <begin position="4"/>
        <end position="237"/>
    </location>
</feature>
<dbReference type="PANTHER" id="PTHR43875">
    <property type="entry name" value="MALTODEXTRIN IMPORT ATP-BINDING PROTEIN MSMX"/>
    <property type="match status" value="1"/>
</dbReference>
<dbReference type="InterPro" id="IPR003593">
    <property type="entry name" value="AAA+_ATPase"/>
</dbReference>
<dbReference type="Gene3D" id="3.40.50.300">
    <property type="entry name" value="P-loop containing nucleotide triphosphate hydrolases"/>
    <property type="match status" value="1"/>
</dbReference>
<dbReference type="SUPFAM" id="SSF50331">
    <property type="entry name" value="MOP-like"/>
    <property type="match status" value="1"/>
</dbReference>
<accession>A0A7Z0D9C8</accession>
<evidence type="ECO:0000313" key="9">
    <source>
        <dbReference type="EMBL" id="NYI71381.1"/>
    </source>
</evidence>
<evidence type="ECO:0000256" key="6">
    <source>
        <dbReference type="ARBA" id="ARBA00023136"/>
    </source>
</evidence>
<dbReference type="PROSITE" id="PS50893">
    <property type="entry name" value="ABC_TRANSPORTER_2"/>
    <property type="match status" value="1"/>
</dbReference>
<dbReference type="AlphaFoldDB" id="A0A7Z0D9C8"/>
<evidence type="ECO:0000259" key="8">
    <source>
        <dbReference type="PROSITE" id="PS50893"/>
    </source>
</evidence>
<evidence type="ECO:0000313" key="10">
    <source>
        <dbReference type="Proteomes" id="UP000527616"/>
    </source>
</evidence>
<dbReference type="Gene3D" id="2.40.50.140">
    <property type="entry name" value="Nucleic acid-binding proteins"/>
    <property type="match status" value="1"/>
</dbReference>
<dbReference type="Pfam" id="PF00005">
    <property type="entry name" value="ABC_tran"/>
    <property type="match status" value="1"/>
</dbReference>
<dbReference type="InterPro" id="IPR047641">
    <property type="entry name" value="ABC_transpr_MalK/UgpC-like"/>
</dbReference>
<proteinExistence type="predicted"/>
<evidence type="ECO:0000256" key="4">
    <source>
        <dbReference type="ARBA" id="ARBA00022840"/>
    </source>
</evidence>
<gene>
    <name evidence="9" type="ORF">GGQ54_001941</name>
</gene>
<dbReference type="Gene3D" id="2.40.50.100">
    <property type="match status" value="1"/>
</dbReference>
<dbReference type="FunFam" id="3.40.50.300:FF:000042">
    <property type="entry name" value="Maltose/maltodextrin ABC transporter, ATP-binding protein"/>
    <property type="match status" value="1"/>
</dbReference>
<protein>
    <submittedName>
        <fullName evidence="9">ABC-type sugar transport system ATPase subunit</fullName>
    </submittedName>
</protein>
<evidence type="ECO:0000256" key="5">
    <source>
        <dbReference type="ARBA" id="ARBA00022967"/>
    </source>
</evidence>
<dbReference type="InterPro" id="IPR012340">
    <property type="entry name" value="NA-bd_OB-fold"/>
</dbReference>
<dbReference type="SUPFAM" id="SSF52540">
    <property type="entry name" value="P-loop containing nucleoside triphosphate hydrolases"/>
    <property type="match status" value="1"/>
</dbReference>
<sequence length="376" mass="40576">MATLQVRGLRKHYGKTAAVDGVDFSVGDGEFFVILGPSGAGKTTTLKGIAGLVETDEGTVEIAGRDMTGIEPYHRNVAMAFESYALYPQRTVAQNLASPLRSGRTGRYSESEQRDRIAAVTQTLGIDHLLERLPRELSNGQRQRTALGRVLVRPADIYLLDEPLSHLDAKLRAAMRAELKSLGQMSDTTTLYVTHDYQEALALGDRIAVLRSGRLVQIGSPAEVWRTPADTFVAKALGQPEINIVDAEVSDGRISTLGSSFTPGADLDLGRGDRVRLGLRPSEIQVDHGEQGPGEALELTGRVRLAERLGRQIELTVDVAGTDLIVVDAAELRPAEGDQVRLRVPLHQVHVFAAGGDGEETERLGAAAPRPAKEAR</sequence>
<dbReference type="GO" id="GO:0055052">
    <property type="term" value="C:ATP-binding cassette (ABC) transporter complex, substrate-binding subunit-containing"/>
    <property type="evidence" value="ECO:0007669"/>
    <property type="project" value="TreeGrafter"/>
</dbReference>
<keyword evidence="2" id="KW-1003">Cell membrane</keyword>
<dbReference type="SMART" id="SM00382">
    <property type="entry name" value="AAA"/>
    <property type="match status" value="1"/>
</dbReference>
<name>A0A7Z0D9C8_9ACTN</name>
<dbReference type="InterPro" id="IPR013611">
    <property type="entry name" value="Transp-assoc_OB_typ2"/>
</dbReference>
<evidence type="ECO:0000256" key="3">
    <source>
        <dbReference type="ARBA" id="ARBA00022741"/>
    </source>
</evidence>
<feature type="region of interest" description="Disordered" evidence="7">
    <location>
        <begin position="357"/>
        <end position="376"/>
    </location>
</feature>
<dbReference type="RefSeq" id="WP_179445210.1">
    <property type="nucleotide sequence ID" value="NZ_JACBZS010000001.1"/>
</dbReference>
<dbReference type="InterPro" id="IPR003439">
    <property type="entry name" value="ABC_transporter-like_ATP-bd"/>
</dbReference>
<reference evidence="9 10" key="1">
    <citation type="submission" date="2020-07" db="EMBL/GenBank/DDBJ databases">
        <title>Sequencing the genomes of 1000 actinobacteria strains.</title>
        <authorList>
            <person name="Klenk H.-P."/>
        </authorList>
    </citation>
    <scope>NUCLEOTIDE SEQUENCE [LARGE SCALE GENOMIC DNA]</scope>
    <source>
        <strain evidence="9 10">DSM 103164</strain>
    </source>
</reference>